<protein>
    <submittedName>
        <fullName evidence="1">Uncharacterized protein</fullName>
    </submittedName>
</protein>
<dbReference type="Proteomes" id="UP000285146">
    <property type="component" value="Unassembled WGS sequence"/>
</dbReference>
<dbReference type="OrthoDB" id="3461579at2759"/>
<organism evidence="1 2">
    <name type="scientific">Cytospora leucostoma</name>
    <dbReference type="NCBI Taxonomy" id="1230097"/>
    <lineage>
        <taxon>Eukaryota</taxon>
        <taxon>Fungi</taxon>
        <taxon>Dikarya</taxon>
        <taxon>Ascomycota</taxon>
        <taxon>Pezizomycotina</taxon>
        <taxon>Sordariomycetes</taxon>
        <taxon>Sordariomycetidae</taxon>
        <taxon>Diaporthales</taxon>
        <taxon>Cytosporaceae</taxon>
        <taxon>Cytospora</taxon>
    </lineage>
</organism>
<dbReference type="InParanoid" id="A0A423XDX0"/>
<comment type="caution">
    <text evidence="1">The sequence shown here is derived from an EMBL/GenBank/DDBJ whole genome shotgun (WGS) entry which is preliminary data.</text>
</comment>
<proteinExistence type="predicted"/>
<evidence type="ECO:0000313" key="2">
    <source>
        <dbReference type="Proteomes" id="UP000285146"/>
    </source>
</evidence>
<evidence type="ECO:0000313" key="1">
    <source>
        <dbReference type="EMBL" id="ROW14308.1"/>
    </source>
</evidence>
<dbReference type="AlphaFoldDB" id="A0A423XDX0"/>
<reference evidence="1 2" key="1">
    <citation type="submission" date="2015-09" db="EMBL/GenBank/DDBJ databases">
        <title>Host preference determinants of Valsa canker pathogens revealed by comparative genomics.</title>
        <authorList>
            <person name="Yin Z."/>
            <person name="Huang L."/>
        </authorList>
    </citation>
    <scope>NUCLEOTIDE SEQUENCE [LARGE SCALE GENOMIC DNA]</scope>
    <source>
        <strain evidence="1 2">SXYLt</strain>
    </source>
</reference>
<accession>A0A423XDX0</accession>
<dbReference type="EMBL" id="LKEB01000014">
    <property type="protein sequence ID" value="ROW14308.1"/>
    <property type="molecule type" value="Genomic_DNA"/>
</dbReference>
<name>A0A423XDX0_9PEZI</name>
<gene>
    <name evidence="1" type="ORF">VPNG_03985</name>
</gene>
<sequence length="214" mass="24295">MHPQVALASSAASPAPGLLAQPDTIQRTLSIPARGDVTVNFSIRADHNPEEYGLDLLFPTIPFDTFSGFPVAEGTVLTTKRGYASMYGWTQLWKQDDDIDDWRFDWAPVQTGLNWPFVWFGPQAQMFDGPTRVGVADLDWTARSFLTYVEDSLMTRSVRCAIGFEWGFWIRDGRVAIKPLKLLETNMDWDMHVAYLSKTFPDWHFKPGNSSQQK</sequence>
<keyword evidence="2" id="KW-1185">Reference proteome</keyword>